<dbReference type="GO" id="GO:0008757">
    <property type="term" value="F:S-adenosylmethionine-dependent methyltransferase activity"/>
    <property type="evidence" value="ECO:0007669"/>
    <property type="project" value="InterPro"/>
</dbReference>
<accession>A0A839IKX6</accession>
<proteinExistence type="inferred from homology"/>
<sequence length="294" mass="32197">MTPSLTAASDHQTVSSVNHRSGAHADKLTDKPIDKQRVARAFSSAASQYDQLAEAQKRIAGRLLALCPPAERVLDIGCGTGYWTRRLRDHCQAKQVHGLDLAPGMLEYAAQQGQNDAIDWVCADAEALPMEPGSLDLIFSSLAIQWCTDYQALFNGIARCLAVQGQACIATLLPGTLYELEQSWAQVDHGQHVNQFLPLEELTRAITTAGLSLSACDEYTETLYYPDLRGVTDSIKGIGAHHVQGDNRLTGRKAIIGLKQAYEQYRTELGLPVSYQVVLLTLTKNETTQNDVQD</sequence>
<evidence type="ECO:0000256" key="3">
    <source>
        <dbReference type="ARBA" id="ARBA00012327"/>
    </source>
</evidence>
<comment type="caution">
    <text evidence="11">The sequence shown here is derived from an EMBL/GenBank/DDBJ whole genome shotgun (WGS) entry which is preliminary data.</text>
</comment>
<dbReference type="EC" id="2.1.1.197" evidence="3 8"/>
<dbReference type="NCBIfam" id="TIGR02072">
    <property type="entry name" value="BioC"/>
    <property type="match status" value="1"/>
</dbReference>
<dbReference type="PANTHER" id="PTHR13090">
    <property type="entry name" value="ARGININE-HYDROXYLASE NDUFAF5, MITOCHONDRIAL"/>
    <property type="match status" value="1"/>
</dbReference>
<dbReference type="InterPro" id="IPR011814">
    <property type="entry name" value="BioC"/>
</dbReference>
<dbReference type="GO" id="GO:0009102">
    <property type="term" value="P:biotin biosynthetic process"/>
    <property type="evidence" value="ECO:0007669"/>
    <property type="project" value="UniProtKB-UniRule"/>
</dbReference>
<keyword evidence="7 8" id="KW-0093">Biotin biosynthesis</keyword>
<evidence type="ECO:0000259" key="10">
    <source>
        <dbReference type="Pfam" id="PF08241"/>
    </source>
</evidence>
<keyword evidence="5 8" id="KW-0808">Transferase</keyword>
<comment type="function">
    <text evidence="8">Converts the free carboxyl group of a malonyl-thioester to its methyl ester by transfer of a methyl group from S-adenosyl-L-methionine (SAM). It allows to synthesize pimeloyl-ACP via the fatty acid synthetic pathway.</text>
</comment>
<feature type="domain" description="Methyltransferase type 11" evidence="10">
    <location>
        <begin position="74"/>
        <end position="168"/>
    </location>
</feature>
<comment type="similarity">
    <text evidence="8">Belongs to the methyltransferase superfamily.</text>
</comment>
<evidence type="ECO:0000256" key="5">
    <source>
        <dbReference type="ARBA" id="ARBA00022679"/>
    </source>
</evidence>
<comment type="catalytic activity">
    <reaction evidence="1 8">
        <text>malonyl-[ACP] + S-adenosyl-L-methionine = malonyl-[ACP] methyl ester + S-adenosyl-L-homocysteine</text>
        <dbReference type="Rhea" id="RHEA:17105"/>
        <dbReference type="Rhea" id="RHEA-COMP:9623"/>
        <dbReference type="Rhea" id="RHEA-COMP:9954"/>
        <dbReference type="ChEBI" id="CHEBI:57856"/>
        <dbReference type="ChEBI" id="CHEBI:59789"/>
        <dbReference type="ChEBI" id="CHEBI:78449"/>
        <dbReference type="ChEBI" id="CHEBI:78845"/>
        <dbReference type="EC" id="2.1.1.197"/>
    </reaction>
</comment>
<dbReference type="Proteomes" id="UP000565262">
    <property type="component" value="Unassembled WGS sequence"/>
</dbReference>
<keyword evidence="12" id="KW-1185">Reference proteome</keyword>
<dbReference type="CDD" id="cd02440">
    <property type="entry name" value="AdoMet_MTases"/>
    <property type="match status" value="1"/>
</dbReference>
<evidence type="ECO:0000256" key="9">
    <source>
        <dbReference type="SAM" id="MobiDB-lite"/>
    </source>
</evidence>
<dbReference type="HAMAP" id="MF_00835">
    <property type="entry name" value="BioC"/>
    <property type="match status" value="1"/>
</dbReference>
<evidence type="ECO:0000256" key="7">
    <source>
        <dbReference type="ARBA" id="ARBA00022756"/>
    </source>
</evidence>
<dbReference type="GO" id="GO:0102130">
    <property type="term" value="F:malonyl-CoA methyltransferase activity"/>
    <property type="evidence" value="ECO:0007669"/>
    <property type="project" value="UniProtKB-EC"/>
</dbReference>
<keyword evidence="4 8" id="KW-0489">Methyltransferase</keyword>
<dbReference type="InterPro" id="IPR029063">
    <property type="entry name" value="SAM-dependent_MTases_sf"/>
</dbReference>
<evidence type="ECO:0000256" key="4">
    <source>
        <dbReference type="ARBA" id="ARBA00022603"/>
    </source>
</evidence>
<feature type="region of interest" description="Disordered" evidence="9">
    <location>
        <begin position="1"/>
        <end position="30"/>
    </location>
</feature>
<dbReference type="GO" id="GO:0032259">
    <property type="term" value="P:methylation"/>
    <property type="evidence" value="ECO:0007669"/>
    <property type="project" value="UniProtKB-KW"/>
</dbReference>
<evidence type="ECO:0000256" key="1">
    <source>
        <dbReference type="ARBA" id="ARBA00000852"/>
    </source>
</evidence>
<keyword evidence="6 8" id="KW-0949">S-adenosyl-L-methionine</keyword>
<dbReference type="PANTHER" id="PTHR13090:SF1">
    <property type="entry name" value="ARGININE-HYDROXYLASE NDUFAF5, MITOCHONDRIAL"/>
    <property type="match status" value="1"/>
</dbReference>
<protein>
    <recommendedName>
        <fullName evidence="3 8">Malonyl-[acyl-carrier protein] O-methyltransferase</fullName>
        <shortName evidence="8">Malonyl-ACP O-methyltransferase</shortName>
        <ecNumber evidence="3 8">2.1.1.197</ecNumber>
    </recommendedName>
    <alternativeName>
        <fullName evidence="8">Biotin synthesis protein BioC</fullName>
    </alternativeName>
</protein>
<dbReference type="SUPFAM" id="SSF53335">
    <property type="entry name" value="S-adenosyl-L-methionine-dependent methyltransferases"/>
    <property type="match status" value="1"/>
</dbReference>
<dbReference type="UniPathway" id="UPA00078"/>
<reference evidence="11 12" key="1">
    <citation type="submission" date="2020-08" db="EMBL/GenBank/DDBJ databases">
        <title>Oceanospirillum sp. nov. isolated from marine sediment.</title>
        <authorList>
            <person name="Ji X."/>
        </authorList>
    </citation>
    <scope>NUCLEOTIDE SEQUENCE [LARGE SCALE GENOMIC DNA]</scope>
    <source>
        <strain evidence="11 12">D5</strain>
    </source>
</reference>
<dbReference type="InterPro" id="IPR013216">
    <property type="entry name" value="Methyltransf_11"/>
</dbReference>
<organism evidence="11 12">
    <name type="scientific">Oceanospirillum sediminis</name>
    <dbReference type="NCBI Taxonomy" id="2760088"/>
    <lineage>
        <taxon>Bacteria</taxon>
        <taxon>Pseudomonadati</taxon>
        <taxon>Pseudomonadota</taxon>
        <taxon>Gammaproteobacteria</taxon>
        <taxon>Oceanospirillales</taxon>
        <taxon>Oceanospirillaceae</taxon>
        <taxon>Oceanospirillum</taxon>
    </lineage>
</organism>
<feature type="compositionally biased region" description="Polar residues" evidence="9">
    <location>
        <begin position="1"/>
        <end position="19"/>
    </location>
</feature>
<gene>
    <name evidence="8 11" type="primary">bioC</name>
    <name evidence="11" type="ORF">H4O21_03115</name>
</gene>
<evidence type="ECO:0000256" key="6">
    <source>
        <dbReference type="ARBA" id="ARBA00022691"/>
    </source>
</evidence>
<evidence type="ECO:0000313" key="12">
    <source>
        <dbReference type="Proteomes" id="UP000565262"/>
    </source>
</evidence>
<evidence type="ECO:0000256" key="2">
    <source>
        <dbReference type="ARBA" id="ARBA00004746"/>
    </source>
</evidence>
<dbReference type="AlphaFoldDB" id="A0A839IKX6"/>
<evidence type="ECO:0000256" key="8">
    <source>
        <dbReference type="HAMAP-Rule" id="MF_00835"/>
    </source>
</evidence>
<dbReference type="EMBL" id="JACJFM010000003">
    <property type="protein sequence ID" value="MBB1485598.1"/>
    <property type="molecule type" value="Genomic_DNA"/>
</dbReference>
<dbReference type="Gene3D" id="3.40.50.150">
    <property type="entry name" value="Vaccinia Virus protein VP39"/>
    <property type="match status" value="1"/>
</dbReference>
<dbReference type="RefSeq" id="WP_182807389.1">
    <property type="nucleotide sequence ID" value="NZ_JACJFM010000003.1"/>
</dbReference>
<dbReference type="Pfam" id="PF08241">
    <property type="entry name" value="Methyltransf_11"/>
    <property type="match status" value="1"/>
</dbReference>
<evidence type="ECO:0000313" key="11">
    <source>
        <dbReference type="EMBL" id="MBB1485598.1"/>
    </source>
</evidence>
<dbReference type="GO" id="GO:0010340">
    <property type="term" value="F:carboxyl-O-methyltransferase activity"/>
    <property type="evidence" value="ECO:0007669"/>
    <property type="project" value="UniProtKB-UniRule"/>
</dbReference>
<dbReference type="InterPro" id="IPR050602">
    <property type="entry name" value="Malonyl-ACP_OMT"/>
</dbReference>
<comment type="pathway">
    <text evidence="2 8">Cofactor biosynthesis; biotin biosynthesis.</text>
</comment>
<name>A0A839IKX6_9GAMM</name>